<evidence type="ECO:0000313" key="7">
    <source>
        <dbReference type="EMBL" id="TFZ41706.1"/>
    </source>
</evidence>
<dbReference type="PANTHER" id="PTHR43425:SF2">
    <property type="entry name" value="OXYGEN-INSENSITIVE NADPH NITROREDUCTASE"/>
    <property type="match status" value="1"/>
</dbReference>
<evidence type="ECO:0000256" key="4">
    <source>
        <dbReference type="ARBA" id="ARBA00023002"/>
    </source>
</evidence>
<dbReference type="AlphaFoldDB" id="A0A4Z0D9W2"/>
<dbReference type="Gene3D" id="3.40.109.10">
    <property type="entry name" value="NADH Oxidase"/>
    <property type="match status" value="1"/>
</dbReference>
<comment type="caution">
    <text evidence="7">The sequence shown here is derived from an EMBL/GenBank/DDBJ whole genome shotgun (WGS) entry which is preliminary data.</text>
</comment>
<feature type="domain" description="Nitroreductase" evidence="6">
    <location>
        <begin position="8"/>
        <end position="163"/>
    </location>
</feature>
<evidence type="ECO:0000259" key="6">
    <source>
        <dbReference type="Pfam" id="PF00881"/>
    </source>
</evidence>
<name>A0A4Z0D9W2_9FIRM</name>
<accession>A0A4Z0D9W2</accession>
<evidence type="ECO:0000256" key="3">
    <source>
        <dbReference type="ARBA" id="ARBA00022643"/>
    </source>
</evidence>
<dbReference type="InterPro" id="IPR029479">
    <property type="entry name" value="Nitroreductase"/>
</dbReference>
<dbReference type="InterPro" id="IPR000415">
    <property type="entry name" value="Nitroreductase-like"/>
</dbReference>
<dbReference type="Pfam" id="PF00881">
    <property type="entry name" value="Nitroreductase"/>
    <property type="match status" value="1"/>
</dbReference>
<dbReference type="InterPro" id="IPR016446">
    <property type="entry name" value="Flavin_OxRdtase_Frp"/>
</dbReference>
<keyword evidence="5" id="KW-0521">NADP</keyword>
<dbReference type="SUPFAM" id="SSF55469">
    <property type="entry name" value="FMN-dependent nitroreductase-like"/>
    <property type="match status" value="1"/>
</dbReference>
<gene>
    <name evidence="7" type="ORF">E4100_00810</name>
</gene>
<organism evidence="7 8">
    <name type="scientific">Soehngenia longivitae</name>
    <dbReference type="NCBI Taxonomy" id="2562294"/>
    <lineage>
        <taxon>Bacteria</taxon>
        <taxon>Bacillati</taxon>
        <taxon>Bacillota</taxon>
        <taxon>Tissierellia</taxon>
        <taxon>Tissierellales</taxon>
        <taxon>Tissierellaceae</taxon>
        <taxon>Soehngenia</taxon>
    </lineage>
</organism>
<evidence type="ECO:0000256" key="2">
    <source>
        <dbReference type="ARBA" id="ARBA00022630"/>
    </source>
</evidence>
<dbReference type="RefSeq" id="WP_135269893.1">
    <property type="nucleotide sequence ID" value="NZ_SRIB01000001.1"/>
</dbReference>
<sequence>MNEVIKLIQERKSVRLFEDKLISEDIKSEIINAAFEAPTAGNMMFYSIVDVTDFEIKEKLSILCDNQKFIAKAPLVLVFIADYQKWYDIYKYNGIDARNPQEGDLLLAIQDSVIAAQNTVLAAQSFGIGSCYIGDILENYEEVTKLLNLPPYTLPISMLIYGYPTKKQIDRKKPQRFEKEFMVFENRYYRLDKDKLMKMIQIRNEKENLSKDEIESIKELHKRKYDSDFAKEMNRSVKKYLENFRG</sequence>
<keyword evidence="2 5" id="KW-0285">Flavoprotein</keyword>
<dbReference type="OrthoDB" id="9775805at2"/>
<reference evidence="7 8" key="1">
    <citation type="submission" date="2019-03" db="EMBL/GenBank/DDBJ databases">
        <title>Draft genome sequence data and analysis of a Fermenting Bacterium, Soehngenia longevitae strain 1933PT, isolated from petroleum reservoir in Azerbaijan.</title>
        <authorList>
            <person name="Grouzdev D.S."/>
            <person name="Bidzhieva S.K."/>
            <person name="Sokolova D.S."/>
            <person name="Tourova T.P."/>
            <person name="Poltaraus A.B."/>
            <person name="Nazina T.N."/>
        </authorList>
    </citation>
    <scope>NUCLEOTIDE SEQUENCE [LARGE SCALE GENOMIC DNA]</scope>
    <source>
        <strain evidence="7 8">1933P</strain>
    </source>
</reference>
<dbReference type="GO" id="GO:0016491">
    <property type="term" value="F:oxidoreductase activity"/>
    <property type="evidence" value="ECO:0007669"/>
    <property type="project" value="UniProtKB-UniRule"/>
</dbReference>
<keyword evidence="3 5" id="KW-0288">FMN</keyword>
<keyword evidence="8" id="KW-1185">Reference proteome</keyword>
<evidence type="ECO:0000313" key="8">
    <source>
        <dbReference type="Proteomes" id="UP000298381"/>
    </source>
</evidence>
<dbReference type="Proteomes" id="UP000298381">
    <property type="component" value="Unassembled WGS sequence"/>
</dbReference>
<dbReference type="PIRSF" id="PIRSF005426">
    <property type="entry name" value="Frp"/>
    <property type="match status" value="1"/>
</dbReference>
<evidence type="ECO:0000256" key="1">
    <source>
        <dbReference type="ARBA" id="ARBA00008366"/>
    </source>
</evidence>
<dbReference type="EMBL" id="SRIB01000001">
    <property type="protein sequence ID" value="TFZ41706.1"/>
    <property type="molecule type" value="Genomic_DNA"/>
</dbReference>
<dbReference type="PANTHER" id="PTHR43425">
    <property type="entry name" value="OXYGEN-INSENSITIVE NADPH NITROREDUCTASE"/>
    <property type="match status" value="1"/>
</dbReference>
<proteinExistence type="inferred from homology"/>
<evidence type="ECO:0000256" key="5">
    <source>
        <dbReference type="PIRNR" id="PIRNR005426"/>
    </source>
</evidence>
<keyword evidence="4 5" id="KW-0560">Oxidoreductase</keyword>
<protein>
    <submittedName>
        <fullName evidence="7">Nitroreductase</fullName>
    </submittedName>
</protein>
<comment type="similarity">
    <text evidence="1 5">Belongs to the flavin oxidoreductase frp family.</text>
</comment>